<comment type="caution">
    <text evidence="2">The sequence shown here is derived from an EMBL/GenBank/DDBJ whole genome shotgun (WGS) entry which is preliminary data.</text>
</comment>
<proteinExistence type="predicted"/>
<organism evidence="2 3">
    <name type="scientific">Parathielavia appendiculata</name>
    <dbReference type="NCBI Taxonomy" id="2587402"/>
    <lineage>
        <taxon>Eukaryota</taxon>
        <taxon>Fungi</taxon>
        <taxon>Dikarya</taxon>
        <taxon>Ascomycota</taxon>
        <taxon>Pezizomycotina</taxon>
        <taxon>Sordariomycetes</taxon>
        <taxon>Sordariomycetidae</taxon>
        <taxon>Sordariales</taxon>
        <taxon>Chaetomiaceae</taxon>
        <taxon>Parathielavia</taxon>
    </lineage>
</organism>
<name>A0AAN6Z7Z3_9PEZI</name>
<reference evidence="2" key="1">
    <citation type="journal article" date="2023" name="Mol. Phylogenet. Evol.">
        <title>Genome-scale phylogeny and comparative genomics of the fungal order Sordariales.</title>
        <authorList>
            <person name="Hensen N."/>
            <person name="Bonometti L."/>
            <person name="Westerberg I."/>
            <person name="Brannstrom I.O."/>
            <person name="Guillou S."/>
            <person name="Cros-Aarteil S."/>
            <person name="Calhoun S."/>
            <person name="Haridas S."/>
            <person name="Kuo A."/>
            <person name="Mondo S."/>
            <person name="Pangilinan J."/>
            <person name="Riley R."/>
            <person name="LaButti K."/>
            <person name="Andreopoulos B."/>
            <person name="Lipzen A."/>
            <person name="Chen C."/>
            <person name="Yan M."/>
            <person name="Daum C."/>
            <person name="Ng V."/>
            <person name="Clum A."/>
            <person name="Steindorff A."/>
            <person name="Ohm R.A."/>
            <person name="Martin F."/>
            <person name="Silar P."/>
            <person name="Natvig D.O."/>
            <person name="Lalanne C."/>
            <person name="Gautier V."/>
            <person name="Ament-Velasquez S.L."/>
            <person name="Kruys A."/>
            <person name="Hutchinson M.I."/>
            <person name="Powell A.J."/>
            <person name="Barry K."/>
            <person name="Miller A.N."/>
            <person name="Grigoriev I.V."/>
            <person name="Debuchy R."/>
            <person name="Gladieux P."/>
            <person name="Hiltunen Thoren M."/>
            <person name="Johannesson H."/>
        </authorList>
    </citation>
    <scope>NUCLEOTIDE SEQUENCE</scope>
    <source>
        <strain evidence="2">CBS 731.68</strain>
    </source>
</reference>
<gene>
    <name evidence="2" type="ORF">N657DRAFT_630073</name>
</gene>
<accession>A0AAN6Z7Z3</accession>
<protein>
    <submittedName>
        <fullName evidence="2">Uncharacterized protein</fullName>
    </submittedName>
</protein>
<evidence type="ECO:0000313" key="3">
    <source>
        <dbReference type="Proteomes" id="UP001302602"/>
    </source>
</evidence>
<dbReference type="RefSeq" id="XP_062652881.1">
    <property type="nucleotide sequence ID" value="XM_062790953.1"/>
</dbReference>
<keyword evidence="3" id="KW-1185">Reference proteome</keyword>
<evidence type="ECO:0000256" key="1">
    <source>
        <dbReference type="SAM" id="MobiDB-lite"/>
    </source>
</evidence>
<feature type="region of interest" description="Disordered" evidence="1">
    <location>
        <begin position="1"/>
        <end position="28"/>
    </location>
</feature>
<dbReference type="AlphaFoldDB" id="A0AAN6Z7Z3"/>
<evidence type="ECO:0000313" key="2">
    <source>
        <dbReference type="EMBL" id="KAK4129110.1"/>
    </source>
</evidence>
<dbReference type="Proteomes" id="UP001302602">
    <property type="component" value="Unassembled WGS sequence"/>
</dbReference>
<dbReference type="GeneID" id="87827722"/>
<dbReference type="EMBL" id="MU853223">
    <property type="protein sequence ID" value="KAK4129110.1"/>
    <property type="molecule type" value="Genomic_DNA"/>
</dbReference>
<sequence>MSPDIEVEEQLSRLPSLESCREKSEFDPPPPRKFAGLLLSCRPLYTEPTALLYSANRFVIFYSHHGSLRLKTLRAPSPTALASMTSLNIVLNESSCHQPTDSHNYPPSRYCCSVRKCADAPYCASNYHATMHRRLSLDLTVNLDLASAKLATQPVLSESFFQRISQRSSPCKFQQGLLKRS</sequence>
<reference evidence="2" key="2">
    <citation type="submission" date="2023-05" db="EMBL/GenBank/DDBJ databases">
        <authorList>
            <consortium name="Lawrence Berkeley National Laboratory"/>
            <person name="Steindorff A."/>
            <person name="Hensen N."/>
            <person name="Bonometti L."/>
            <person name="Westerberg I."/>
            <person name="Brannstrom I.O."/>
            <person name="Guillou S."/>
            <person name="Cros-Aarteil S."/>
            <person name="Calhoun S."/>
            <person name="Haridas S."/>
            <person name="Kuo A."/>
            <person name="Mondo S."/>
            <person name="Pangilinan J."/>
            <person name="Riley R."/>
            <person name="Labutti K."/>
            <person name="Andreopoulos B."/>
            <person name="Lipzen A."/>
            <person name="Chen C."/>
            <person name="Yanf M."/>
            <person name="Daum C."/>
            <person name="Ng V."/>
            <person name="Clum A."/>
            <person name="Ohm R."/>
            <person name="Martin F."/>
            <person name="Silar P."/>
            <person name="Natvig D."/>
            <person name="Lalanne C."/>
            <person name="Gautier V."/>
            <person name="Ament-Velasquez S.L."/>
            <person name="Kruys A."/>
            <person name="Hutchinson M.I."/>
            <person name="Powell A.J."/>
            <person name="Barry K."/>
            <person name="Miller A.N."/>
            <person name="Grigoriev I.V."/>
            <person name="Debuchy R."/>
            <person name="Gladieux P."/>
            <person name="Thoren M.H."/>
            <person name="Johannesson H."/>
        </authorList>
    </citation>
    <scope>NUCLEOTIDE SEQUENCE</scope>
    <source>
        <strain evidence="2">CBS 731.68</strain>
    </source>
</reference>